<dbReference type="EMBL" id="NOXU01000026">
    <property type="protein sequence ID" value="OYQ35273.1"/>
    <property type="molecule type" value="Genomic_DNA"/>
</dbReference>
<proteinExistence type="predicted"/>
<organism evidence="4 5">
    <name type="scientific">Niveispirillum lacus</name>
    <dbReference type="NCBI Taxonomy" id="1981099"/>
    <lineage>
        <taxon>Bacteria</taxon>
        <taxon>Pseudomonadati</taxon>
        <taxon>Pseudomonadota</taxon>
        <taxon>Alphaproteobacteria</taxon>
        <taxon>Rhodospirillales</taxon>
        <taxon>Azospirillaceae</taxon>
        <taxon>Niveispirillum</taxon>
    </lineage>
</organism>
<dbReference type="GO" id="GO:0016042">
    <property type="term" value="P:lipid catabolic process"/>
    <property type="evidence" value="ECO:0007669"/>
    <property type="project" value="UniProtKB-UniRule"/>
</dbReference>
<keyword evidence="2" id="KW-0442">Lipid degradation</keyword>
<keyword evidence="5" id="KW-1185">Reference proteome</keyword>
<feature type="domain" description="PNPLA" evidence="3">
    <location>
        <begin position="10"/>
        <end position="343"/>
    </location>
</feature>
<dbReference type="InterPro" id="IPR002641">
    <property type="entry name" value="PNPLA_dom"/>
</dbReference>
<dbReference type="RefSeq" id="WP_094455707.1">
    <property type="nucleotide sequence ID" value="NZ_NOXU01000026.1"/>
</dbReference>
<feature type="active site" description="Proton acceptor" evidence="2">
    <location>
        <position position="330"/>
    </location>
</feature>
<dbReference type="Pfam" id="PF01734">
    <property type="entry name" value="Patatin"/>
    <property type="match status" value="1"/>
</dbReference>
<reference evidence="4 5" key="1">
    <citation type="submission" date="2017-07" db="EMBL/GenBank/DDBJ databases">
        <title>Niveispirillum cyanobacteriorum sp. nov., isolated from cyanobacterial aggregates in a eutrophic lake.</title>
        <authorList>
            <person name="Cai H."/>
        </authorList>
    </citation>
    <scope>NUCLEOTIDE SEQUENCE [LARGE SCALE GENOMIC DNA]</scope>
    <source>
        <strain evidence="5">TH1-14</strain>
    </source>
</reference>
<evidence type="ECO:0000313" key="5">
    <source>
        <dbReference type="Proteomes" id="UP000216998"/>
    </source>
</evidence>
<dbReference type="NCBIfam" id="TIGR03607">
    <property type="entry name" value="patatin-like protein"/>
    <property type="match status" value="1"/>
</dbReference>
<dbReference type="AlphaFoldDB" id="A0A255Z197"/>
<dbReference type="InterPro" id="IPR019894">
    <property type="entry name" value="Patatin-related_protein"/>
</dbReference>
<keyword evidence="2" id="KW-0378">Hydrolase</keyword>
<dbReference type="Proteomes" id="UP000216998">
    <property type="component" value="Unassembled WGS sequence"/>
</dbReference>
<feature type="short sequence motif" description="GXSXG" evidence="2">
    <location>
        <begin position="89"/>
        <end position="93"/>
    </location>
</feature>
<name>A0A255Z197_9PROT</name>
<keyword evidence="1 2" id="KW-0443">Lipid metabolism</keyword>
<evidence type="ECO:0000313" key="4">
    <source>
        <dbReference type="EMBL" id="OYQ35273.1"/>
    </source>
</evidence>
<evidence type="ECO:0000256" key="1">
    <source>
        <dbReference type="ARBA" id="ARBA00023098"/>
    </source>
</evidence>
<dbReference type="Gene3D" id="3.40.1090.10">
    <property type="entry name" value="Cytosolic phospholipase A2 catalytic domain"/>
    <property type="match status" value="2"/>
</dbReference>
<dbReference type="OrthoDB" id="8728704at2"/>
<evidence type="ECO:0000256" key="2">
    <source>
        <dbReference type="PROSITE-ProRule" id="PRU01161"/>
    </source>
</evidence>
<dbReference type="InterPro" id="IPR024282">
    <property type="entry name" value="DUF3376"/>
</dbReference>
<sequence length="804" mass="89582">MKEKELRIALVCYGGVSLAVYMHGVTKELWKLVRASQALHAGRNGPPASFKEAHPSDRRSYDTESVYFDLLRDLLPDLSLRVLIDVVAGASAGGINGVLLARALAHDLDLEPLTSLWLENADVTRLLTPDSRAGKWSKWFMRPVIWALSQRLERLTPDQEVREKLSLFVRSRWFRPPFDGKRLMEFLLDASHAMGDSGQRPLASLLPRGLPLSLHVTVTDFNGYTTRIPAHDPPEILEREHRHRFTFRYRRAGEGEVDSDFRDEDVPGLVFAARASASYPGAFPPAQVRQMDRLLNERGESWEGRAHFFQRNFAEYRRQGADPEQASFIDGSVLNNKPFAAALSAIAGQPAYREVDRRIVYIDPKPAIRAAVGARADTPGFFRTIRGALSDIPRNEPVRDELLAIAGRNARIERLRGLLDAARPRVADQVRRVLGGPLPPAPTIEQIRHWRDRASAEAAAQAGFAYEAYLRLKIEGALEHLAGLLSPCLGRVDLGARPALLKALQQWARSRGVLPDQLDPGPNTDQPPAWVQFLRDFDIAFRSRRLRFLIRELNAIYAVVGEGDHADTRPPDLDEMKATLYSSLERLPGMSGAGTNADGLGMFNAGERIALNNLMRADGPVPTPDTLDRVLAHLAAAWKLEEQSSEIDEIFALMGLNYLGPAARRQIFEAYLGFAYWDVLTFSTSGWVELDEFHAIRVDRIAPPDAKLLRRCGAPADLRSARMNAFGGFFSRHDREHDYLLGRLHAAERVIDLVIDAGGLDLSEARINGLKLRAFHAVLVAEEQRLGAGNRALAQVRAWVEACG</sequence>
<evidence type="ECO:0000259" key="3">
    <source>
        <dbReference type="PROSITE" id="PS51635"/>
    </source>
</evidence>
<comment type="caution">
    <text evidence="2">Lacks conserved residue(s) required for the propagation of feature annotation.</text>
</comment>
<dbReference type="InterPro" id="IPR016035">
    <property type="entry name" value="Acyl_Trfase/lysoPLipase"/>
</dbReference>
<dbReference type="PROSITE" id="PS51635">
    <property type="entry name" value="PNPLA"/>
    <property type="match status" value="1"/>
</dbReference>
<gene>
    <name evidence="4" type="ORF">CHU95_08610</name>
</gene>
<dbReference type="Pfam" id="PF11856">
    <property type="entry name" value="DUF3376"/>
    <property type="match status" value="1"/>
</dbReference>
<feature type="active site" description="Nucleophile" evidence="2">
    <location>
        <position position="91"/>
    </location>
</feature>
<dbReference type="SUPFAM" id="SSF52151">
    <property type="entry name" value="FabD/lysophospholipase-like"/>
    <property type="match status" value="1"/>
</dbReference>
<comment type="caution">
    <text evidence="4">The sequence shown here is derived from an EMBL/GenBank/DDBJ whole genome shotgun (WGS) entry which is preliminary data.</text>
</comment>
<dbReference type="GO" id="GO:0016787">
    <property type="term" value="F:hydrolase activity"/>
    <property type="evidence" value="ECO:0007669"/>
    <property type="project" value="UniProtKB-UniRule"/>
</dbReference>
<accession>A0A255Z197</accession>
<protein>
    <recommendedName>
        <fullName evidence="3">PNPLA domain-containing protein</fullName>
    </recommendedName>
</protein>